<proteinExistence type="predicted"/>
<feature type="domain" description="DinB-like" evidence="1">
    <location>
        <begin position="11"/>
        <end position="68"/>
    </location>
</feature>
<sequence>MERAGFSGLLVDELLEDYTAVRRSALTLLRSIPEEAWTRRSTVSGNEFTAAAWAYILTGHEIHHIHVIQEKYAPGLRS</sequence>
<evidence type="ECO:0000313" key="2">
    <source>
        <dbReference type="EMBL" id="MDQ0495301.1"/>
    </source>
</evidence>
<dbReference type="Gene3D" id="1.20.120.450">
    <property type="entry name" value="dinb family like domain"/>
    <property type="match status" value="1"/>
</dbReference>
<dbReference type="SUPFAM" id="SSF109854">
    <property type="entry name" value="DinB/YfiT-like putative metalloenzymes"/>
    <property type="match status" value="1"/>
</dbReference>
<dbReference type="Proteomes" id="UP001242811">
    <property type="component" value="Unassembled WGS sequence"/>
</dbReference>
<dbReference type="Pfam" id="PF12867">
    <property type="entry name" value="DinB_2"/>
    <property type="match status" value="1"/>
</dbReference>
<name>A0ABU0L0U0_9BACL</name>
<accession>A0ABU0L0U0</accession>
<comment type="caution">
    <text evidence="2">The sequence shown here is derived from an EMBL/GenBank/DDBJ whole genome shotgun (WGS) entry which is preliminary data.</text>
</comment>
<dbReference type="EMBL" id="JAUSWA010000021">
    <property type="protein sequence ID" value="MDQ0495301.1"/>
    <property type="molecule type" value="Genomic_DNA"/>
</dbReference>
<evidence type="ECO:0000313" key="3">
    <source>
        <dbReference type="Proteomes" id="UP001242811"/>
    </source>
</evidence>
<dbReference type="RefSeq" id="WP_280116410.1">
    <property type="nucleotide sequence ID" value="NZ_CP045298.1"/>
</dbReference>
<dbReference type="InterPro" id="IPR034660">
    <property type="entry name" value="DinB/YfiT-like"/>
</dbReference>
<protein>
    <recommendedName>
        <fullName evidence="1">DinB-like domain-containing protein</fullName>
    </recommendedName>
</protein>
<organism evidence="2 3">
    <name type="scientific">Paenibacillus brasilensis</name>
    <dbReference type="NCBI Taxonomy" id="128574"/>
    <lineage>
        <taxon>Bacteria</taxon>
        <taxon>Bacillati</taxon>
        <taxon>Bacillota</taxon>
        <taxon>Bacilli</taxon>
        <taxon>Bacillales</taxon>
        <taxon>Paenibacillaceae</taxon>
        <taxon>Paenibacillus</taxon>
    </lineage>
</organism>
<gene>
    <name evidence="2" type="ORF">QOZ95_003480</name>
</gene>
<keyword evidence="3" id="KW-1185">Reference proteome</keyword>
<reference evidence="2 3" key="1">
    <citation type="submission" date="2023-07" db="EMBL/GenBank/DDBJ databases">
        <title>Genomic Encyclopedia of Type Strains, Phase IV (KMG-IV): sequencing the most valuable type-strain genomes for metagenomic binning, comparative biology and taxonomic classification.</title>
        <authorList>
            <person name="Goeker M."/>
        </authorList>
    </citation>
    <scope>NUCLEOTIDE SEQUENCE [LARGE SCALE GENOMIC DNA]</scope>
    <source>
        <strain evidence="2 3">DSM 14914</strain>
    </source>
</reference>
<dbReference type="InterPro" id="IPR024775">
    <property type="entry name" value="DinB-like"/>
</dbReference>
<evidence type="ECO:0000259" key="1">
    <source>
        <dbReference type="Pfam" id="PF12867"/>
    </source>
</evidence>